<keyword evidence="3" id="KW-1185">Reference proteome</keyword>
<evidence type="ECO:0000256" key="1">
    <source>
        <dbReference type="SAM" id="MobiDB-lite"/>
    </source>
</evidence>
<feature type="compositionally biased region" description="Basic residues" evidence="1">
    <location>
        <begin position="1"/>
        <end position="11"/>
    </location>
</feature>
<evidence type="ECO:0000313" key="3">
    <source>
        <dbReference type="Proteomes" id="UP001445076"/>
    </source>
</evidence>
<accession>A0AAW0YLQ5</accession>
<feature type="non-terminal residue" evidence="2">
    <location>
        <position position="116"/>
    </location>
</feature>
<dbReference type="Proteomes" id="UP001445076">
    <property type="component" value="Unassembled WGS sequence"/>
</dbReference>
<dbReference type="EMBL" id="JARKIK010000004">
    <property type="protein sequence ID" value="KAK8752734.1"/>
    <property type="molecule type" value="Genomic_DNA"/>
</dbReference>
<proteinExistence type="predicted"/>
<evidence type="ECO:0000313" key="2">
    <source>
        <dbReference type="EMBL" id="KAK8752734.1"/>
    </source>
</evidence>
<feature type="non-terminal residue" evidence="2">
    <location>
        <position position="1"/>
    </location>
</feature>
<comment type="caution">
    <text evidence="2">The sequence shown here is derived from an EMBL/GenBank/DDBJ whole genome shotgun (WGS) entry which is preliminary data.</text>
</comment>
<name>A0AAW0YLQ5_CHEQU</name>
<feature type="region of interest" description="Disordered" evidence="1">
    <location>
        <begin position="1"/>
        <end position="22"/>
    </location>
</feature>
<protein>
    <submittedName>
        <fullName evidence="2">Uncharacterized protein</fullName>
    </submittedName>
</protein>
<dbReference type="AlphaFoldDB" id="A0AAW0YLQ5"/>
<gene>
    <name evidence="2" type="ORF">OTU49_007370</name>
</gene>
<organism evidence="2 3">
    <name type="scientific">Cherax quadricarinatus</name>
    <name type="common">Australian red claw crayfish</name>
    <dbReference type="NCBI Taxonomy" id="27406"/>
    <lineage>
        <taxon>Eukaryota</taxon>
        <taxon>Metazoa</taxon>
        <taxon>Ecdysozoa</taxon>
        <taxon>Arthropoda</taxon>
        <taxon>Crustacea</taxon>
        <taxon>Multicrustacea</taxon>
        <taxon>Malacostraca</taxon>
        <taxon>Eumalacostraca</taxon>
        <taxon>Eucarida</taxon>
        <taxon>Decapoda</taxon>
        <taxon>Pleocyemata</taxon>
        <taxon>Astacidea</taxon>
        <taxon>Parastacoidea</taxon>
        <taxon>Parastacidae</taxon>
        <taxon>Cherax</taxon>
    </lineage>
</organism>
<reference evidence="2 3" key="1">
    <citation type="journal article" date="2024" name="BMC Genomics">
        <title>Genome assembly of redclaw crayfish (Cherax quadricarinatus) provides insights into its immune adaptation and hypoxia tolerance.</title>
        <authorList>
            <person name="Liu Z."/>
            <person name="Zheng J."/>
            <person name="Li H."/>
            <person name="Fang K."/>
            <person name="Wang S."/>
            <person name="He J."/>
            <person name="Zhou D."/>
            <person name="Weng S."/>
            <person name="Chi M."/>
            <person name="Gu Z."/>
            <person name="He J."/>
            <person name="Li F."/>
            <person name="Wang M."/>
        </authorList>
    </citation>
    <scope>NUCLEOTIDE SEQUENCE [LARGE SCALE GENOMIC DNA]</scope>
    <source>
        <strain evidence="2">ZL_2023a</strain>
    </source>
</reference>
<sequence length="116" mass="13185">VMGKQKVRRSAAQRNQGLTTKDMLKTDRHVFSRTANLMNGFQMNGRVVDPQKQSIIVELLLMKKTQARLQQKVDSIRKLVKEAENISRVRVSTSLLKEVLNANTPEQADLSIRKLA</sequence>